<keyword evidence="1" id="KW-0732">Signal</keyword>
<evidence type="ECO:0000313" key="2">
    <source>
        <dbReference type="EMBL" id="KAL3773417.1"/>
    </source>
</evidence>
<dbReference type="Proteomes" id="UP001530400">
    <property type="component" value="Unassembled WGS sequence"/>
</dbReference>
<gene>
    <name evidence="2" type="ORF">ACHAWO_004862</name>
</gene>
<evidence type="ECO:0000313" key="3">
    <source>
        <dbReference type="Proteomes" id="UP001530400"/>
    </source>
</evidence>
<feature type="chain" id="PRO_5044790586" evidence="1">
    <location>
        <begin position="21"/>
        <end position="180"/>
    </location>
</feature>
<sequence length="180" mass="20606">MSRLFLIAAVAVNTIRHSDAFSPAAQQFQLHSKQRATSSTLQMCICIHCKHVTNCIAYHFVEKQHRQPHMNNDPTWEPRDGSPTIEVNIRKGRGIDEELAKMTVEHEEETRKAEEAFMRENNGELPEDAILHGETKYDVSGAVAYEFDVVACEDFVEERDIWVKNIPEEIRLANPDFVPT</sequence>
<reference evidence="2 3" key="1">
    <citation type="submission" date="2024-10" db="EMBL/GenBank/DDBJ databases">
        <title>Updated reference genomes for cyclostephanoid diatoms.</title>
        <authorList>
            <person name="Roberts W.R."/>
            <person name="Alverson A.J."/>
        </authorList>
    </citation>
    <scope>NUCLEOTIDE SEQUENCE [LARGE SCALE GENOMIC DNA]</scope>
    <source>
        <strain evidence="2 3">AJA010-31</strain>
    </source>
</reference>
<dbReference type="InterPro" id="IPR019656">
    <property type="entry name" value="Uncharacterised_Ycf34"/>
</dbReference>
<evidence type="ECO:0000256" key="1">
    <source>
        <dbReference type="SAM" id="SignalP"/>
    </source>
</evidence>
<feature type="signal peptide" evidence="1">
    <location>
        <begin position="1"/>
        <end position="20"/>
    </location>
</feature>
<dbReference type="Pfam" id="PF10718">
    <property type="entry name" value="Ycf34"/>
    <property type="match status" value="1"/>
</dbReference>
<proteinExistence type="predicted"/>
<comment type="caution">
    <text evidence="2">The sequence shown here is derived from an EMBL/GenBank/DDBJ whole genome shotgun (WGS) entry which is preliminary data.</text>
</comment>
<organism evidence="2 3">
    <name type="scientific">Cyclotella atomus</name>
    <dbReference type="NCBI Taxonomy" id="382360"/>
    <lineage>
        <taxon>Eukaryota</taxon>
        <taxon>Sar</taxon>
        <taxon>Stramenopiles</taxon>
        <taxon>Ochrophyta</taxon>
        <taxon>Bacillariophyta</taxon>
        <taxon>Coscinodiscophyceae</taxon>
        <taxon>Thalassiosirophycidae</taxon>
        <taxon>Stephanodiscales</taxon>
        <taxon>Stephanodiscaceae</taxon>
        <taxon>Cyclotella</taxon>
    </lineage>
</organism>
<accession>A0ABD3NBR0</accession>
<dbReference type="EMBL" id="JALLPJ020001234">
    <property type="protein sequence ID" value="KAL3773417.1"/>
    <property type="molecule type" value="Genomic_DNA"/>
</dbReference>
<protein>
    <submittedName>
        <fullName evidence="2">Uncharacterized protein</fullName>
    </submittedName>
</protein>
<name>A0ABD3NBR0_9STRA</name>
<keyword evidence="3" id="KW-1185">Reference proteome</keyword>
<dbReference type="AlphaFoldDB" id="A0ABD3NBR0"/>